<name>A0AAU9D1A3_9LACO</name>
<reference evidence="1 2" key="1">
    <citation type="journal article" date="2023" name="Microbiol. Spectr.">
        <title>Symbiosis of Carpenter Bees with Uncharacterized Lactic Acid Bacteria Showing NAD Auxotrophy.</title>
        <authorList>
            <person name="Kawasaki S."/>
            <person name="Ozawa K."/>
            <person name="Mori T."/>
            <person name="Yamamoto A."/>
            <person name="Ito M."/>
            <person name="Ohkuma M."/>
            <person name="Sakamoto M."/>
            <person name="Matsutani M."/>
        </authorList>
    </citation>
    <scope>NUCLEOTIDE SEQUENCE [LARGE SCALE GENOMIC DNA]</scope>
    <source>
        <strain evidence="1 2">XA3</strain>
    </source>
</reference>
<accession>A0AAU9D1A3</accession>
<evidence type="ECO:0000313" key="1">
    <source>
        <dbReference type="EMBL" id="BDR58491.1"/>
    </source>
</evidence>
<sequence>MKLVKKLGYILAVLSGVWVLNFALSFKQDSRAADFPTNVAVLTDGSDFRGGAIS</sequence>
<dbReference type="KEGG" id="xap:XA3_09320"/>
<dbReference type="RefSeq" id="WP_317636390.1">
    <property type="nucleotide sequence ID" value="NZ_AP026802.1"/>
</dbReference>
<keyword evidence="2" id="KW-1185">Reference proteome</keyword>
<organism evidence="1 2">
    <name type="scientific">Xylocopilactobacillus apicola</name>
    <dbReference type="NCBI Taxonomy" id="2932184"/>
    <lineage>
        <taxon>Bacteria</taxon>
        <taxon>Bacillati</taxon>
        <taxon>Bacillota</taxon>
        <taxon>Bacilli</taxon>
        <taxon>Lactobacillales</taxon>
        <taxon>Lactobacillaceae</taxon>
        <taxon>Xylocopilactobacillus</taxon>
    </lineage>
</organism>
<gene>
    <name evidence="1" type="ORF">XA3_09320</name>
</gene>
<proteinExistence type="predicted"/>
<dbReference type="Proteomes" id="UP001321861">
    <property type="component" value="Chromosome"/>
</dbReference>
<protein>
    <submittedName>
        <fullName evidence="1">Uncharacterized protein</fullName>
    </submittedName>
</protein>
<dbReference type="AlphaFoldDB" id="A0AAU9D1A3"/>
<evidence type="ECO:0000313" key="2">
    <source>
        <dbReference type="Proteomes" id="UP001321861"/>
    </source>
</evidence>
<dbReference type="EMBL" id="AP026802">
    <property type="protein sequence ID" value="BDR58491.1"/>
    <property type="molecule type" value="Genomic_DNA"/>
</dbReference>